<feature type="compositionally biased region" description="Polar residues" evidence="3">
    <location>
        <begin position="383"/>
        <end position="394"/>
    </location>
</feature>
<dbReference type="SUPFAM" id="SSF103657">
    <property type="entry name" value="BAR/IMD domain-like"/>
    <property type="match status" value="1"/>
</dbReference>
<dbReference type="PROSITE" id="PS51072">
    <property type="entry name" value="MHD"/>
    <property type="match status" value="1"/>
</dbReference>
<dbReference type="FunCoup" id="A0A151GW18">
    <property type="interactions" value="136"/>
</dbReference>
<keyword evidence="2" id="KW-0175">Coiled coil</keyword>
<evidence type="ECO:0000256" key="2">
    <source>
        <dbReference type="SAM" id="Coils"/>
    </source>
</evidence>
<reference evidence="5 6" key="1">
    <citation type="journal article" date="2016" name="Sci. Rep.">
        <title>Insights into Adaptations to a Near-Obligate Nematode Endoparasitic Lifestyle from the Finished Genome of Drechmeria coniospora.</title>
        <authorList>
            <person name="Zhang L."/>
            <person name="Zhou Z."/>
            <person name="Guo Q."/>
            <person name="Fokkens L."/>
            <person name="Miskei M."/>
            <person name="Pocsi I."/>
            <person name="Zhang W."/>
            <person name="Chen M."/>
            <person name="Wang L."/>
            <person name="Sun Y."/>
            <person name="Donzelli B.G."/>
            <person name="Gibson D.M."/>
            <person name="Nelson D.R."/>
            <person name="Luo J.G."/>
            <person name="Rep M."/>
            <person name="Liu H."/>
            <person name="Yang S."/>
            <person name="Wang J."/>
            <person name="Krasnoff S.B."/>
            <person name="Xu Y."/>
            <person name="Molnar I."/>
            <person name="Lin M."/>
        </authorList>
    </citation>
    <scope>NUCLEOTIDE SEQUENCE [LARGE SCALE GENOMIC DNA]</scope>
    <source>
        <strain evidence="5 6">ARSEF 6962</strain>
    </source>
</reference>
<dbReference type="Proteomes" id="UP000076580">
    <property type="component" value="Chromosome 01"/>
</dbReference>
<dbReference type="GO" id="GO:0005886">
    <property type="term" value="C:plasma membrane"/>
    <property type="evidence" value="ECO:0007669"/>
    <property type="project" value="TreeGrafter"/>
</dbReference>
<feature type="compositionally biased region" description="Polar residues" evidence="3">
    <location>
        <begin position="562"/>
        <end position="580"/>
    </location>
</feature>
<evidence type="ECO:0000259" key="4">
    <source>
        <dbReference type="PROSITE" id="PS51072"/>
    </source>
</evidence>
<evidence type="ECO:0000313" key="6">
    <source>
        <dbReference type="Proteomes" id="UP000076580"/>
    </source>
</evidence>
<comment type="caution">
    <text evidence="5">The sequence shown here is derived from an EMBL/GenBank/DDBJ whole genome shotgun (WGS) entry which is preliminary data.</text>
</comment>
<dbReference type="EMBL" id="LAYC01000001">
    <property type="protein sequence ID" value="KYK61294.1"/>
    <property type="molecule type" value="Genomic_DNA"/>
</dbReference>
<keyword evidence="1" id="KW-0254">Endocytosis</keyword>
<dbReference type="CDD" id="cd07650">
    <property type="entry name" value="F-BAR_Syp1p_like"/>
    <property type="match status" value="1"/>
</dbReference>
<evidence type="ECO:0000256" key="1">
    <source>
        <dbReference type="ARBA" id="ARBA00022583"/>
    </source>
</evidence>
<dbReference type="RefSeq" id="XP_040660646.1">
    <property type="nucleotide sequence ID" value="XM_040799763.1"/>
</dbReference>
<proteinExistence type="predicted"/>
<evidence type="ECO:0000313" key="5">
    <source>
        <dbReference type="EMBL" id="KYK61294.1"/>
    </source>
</evidence>
<dbReference type="InterPro" id="IPR027267">
    <property type="entry name" value="AH/BAR_dom_sf"/>
</dbReference>
<feature type="compositionally biased region" description="Polar residues" evidence="3">
    <location>
        <begin position="521"/>
        <end position="530"/>
    </location>
</feature>
<dbReference type="Pfam" id="PF00611">
    <property type="entry name" value="FCH"/>
    <property type="match status" value="1"/>
</dbReference>
<dbReference type="PANTHER" id="PTHR23065:SF54">
    <property type="entry name" value="SUPPRESSOR OF YEAST PROFILIN DELETION"/>
    <property type="match status" value="1"/>
</dbReference>
<dbReference type="GO" id="GO:0032185">
    <property type="term" value="P:septin cytoskeleton organization"/>
    <property type="evidence" value="ECO:0007669"/>
    <property type="project" value="TreeGrafter"/>
</dbReference>
<feature type="domain" description="MHD" evidence="4">
    <location>
        <begin position="592"/>
        <end position="860"/>
    </location>
</feature>
<accession>A0A151GW18</accession>
<feature type="compositionally biased region" description="Low complexity" evidence="3">
    <location>
        <begin position="237"/>
        <end position="260"/>
    </location>
</feature>
<dbReference type="FunFam" id="1.20.1270.60:FF:000102">
    <property type="entry name" value="WGS project CABT00000000 data, contig 2.23"/>
    <property type="match status" value="1"/>
</dbReference>
<organism evidence="5 6">
    <name type="scientific">Drechmeria coniospora</name>
    <name type="common">Nematophagous fungus</name>
    <name type="synonym">Meria coniospora</name>
    <dbReference type="NCBI Taxonomy" id="98403"/>
    <lineage>
        <taxon>Eukaryota</taxon>
        <taxon>Fungi</taxon>
        <taxon>Dikarya</taxon>
        <taxon>Ascomycota</taxon>
        <taxon>Pezizomycotina</taxon>
        <taxon>Sordariomycetes</taxon>
        <taxon>Hypocreomycetidae</taxon>
        <taxon>Hypocreales</taxon>
        <taxon>Ophiocordycipitaceae</taxon>
        <taxon>Drechmeria</taxon>
    </lineage>
</organism>
<protein>
    <submittedName>
        <fullName evidence="5">Fes/CIP4 domain-containing protein</fullName>
    </submittedName>
</protein>
<dbReference type="AlphaFoldDB" id="A0A151GW18"/>
<name>A0A151GW18_DRECN</name>
<keyword evidence="6" id="KW-1185">Reference proteome</keyword>
<feature type="compositionally biased region" description="Low complexity" evidence="3">
    <location>
        <begin position="531"/>
        <end position="553"/>
    </location>
</feature>
<sequence>MDELSRGEYPGMLTHMQPSQAVQTLNDRVKRINKINLEIADWLQERRRVEEQYALGLRKLAQFKTPNSLSELGVFQAPWLRIVDGVERVSQHHHLFAERIENDVERPLRSYQQRSDYQNMHQISTNLGSMAKDLEDAQEKSDKLNKKANKASTQKIDAAAAKLESASQQWESQSPFIFETLQALDETRINQLRDQLTQYQTHEADLAQRSQLNTAETLAVLLEVSTEKEIQDFSRRITTVRTRTSTRRMSIPRPPTSSSLPPLPTSGVNSNPLPAPPENASSQPPAEDDAVDQVSMPPPEGKPESKLRRLGTMLGGRKRQSVQFGHMSSPQKGGGTTFGRLGSSHGRVVSPRTSSTNLHQDSAHLTSLAESPDQPRPDGVPVQGSNSFEATNGISGNGKVADRSVAGTGVVNGTHRLDVADSALQQGETSAARDAAGFTVRAPMNDPITNAQREAAAEEADQLFKLNIKNEPVEDEDPQAKQAALSNVANTLKMGPATQRSGTIRGRRDVRNTIYVPAPTAATSTLSESQSDGAGPSTTGSPPMSTSSFSRPPAVMALASEASVTGTSDSQSVRSGNSLGSLAHANHPDMTSPGLNCSIIETVSATFDKGEIKTVSIAGEIAFVNNATNLKDTRETIRINQFPRLERIGPNRIFVQNASPDQPDQFTLDVAHIAKTSIAFSYRVFAQEAETPALAQHAPLLLIPAWKPQGDKLGLLLQYQLNPSSNFGPSVTLRNVVFIATYSGRAAGVQTKPSGTHLKEKHLIYWRLGDVTLTGDVQKIVCRVTGAEGNCPAPGHVEARWEYAASRNEAIGSGISVSRLYEPGAEFDPFSDHDRPVVGEKKWLDVPVQRKLASGKYEAK</sequence>
<dbReference type="Pfam" id="PF10291">
    <property type="entry name" value="muHD"/>
    <property type="match status" value="1"/>
</dbReference>
<dbReference type="Gene3D" id="1.20.1270.60">
    <property type="entry name" value="Arfaptin homology (AH) domain/BAR domain"/>
    <property type="match status" value="1"/>
</dbReference>
<feature type="region of interest" description="Disordered" evidence="3">
    <location>
        <begin position="519"/>
        <end position="587"/>
    </location>
</feature>
<dbReference type="GeneID" id="63715079"/>
<dbReference type="InParanoid" id="A0A151GW18"/>
<feature type="compositionally biased region" description="Polar residues" evidence="3">
    <location>
        <begin position="321"/>
        <end position="331"/>
    </location>
</feature>
<dbReference type="GO" id="GO:0032153">
    <property type="term" value="C:cell division site"/>
    <property type="evidence" value="ECO:0007669"/>
    <property type="project" value="TreeGrafter"/>
</dbReference>
<gene>
    <name evidence="5" type="ORF">DCS_02436</name>
</gene>
<dbReference type="STRING" id="98403.A0A151GW18"/>
<dbReference type="InterPro" id="IPR018808">
    <property type="entry name" value="Muniscin_C"/>
</dbReference>
<dbReference type="GO" id="GO:0030139">
    <property type="term" value="C:endocytic vesicle"/>
    <property type="evidence" value="ECO:0007669"/>
    <property type="project" value="TreeGrafter"/>
</dbReference>
<feature type="compositionally biased region" description="Polar residues" evidence="3">
    <location>
        <begin position="351"/>
        <end position="369"/>
    </location>
</feature>
<dbReference type="InterPro" id="IPR028565">
    <property type="entry name" value="MHD"/>
</dbReference>
<feature type="coiled-coil region" evidence="2">
    <location>
        <begin position="127"/>
        <end position="209"/>
    </location>
</feature>
<dbReference type="InterPro" id="IPR001060">
    <property type="entry name" value="FCH_dom"/>
</dbReference>
<dbReference type="PANTHER" id="PTHR23065">
    <property type="entry name" value="PROLINE-SERINE-THREONINE PHOSPHATASE INTERACTING PROTEIN 1"/>
    <property type="match status" value="1"/>
</dbReference>
<dbReference type="GO" id="GO:0006897">
    <property type="term" value="P:endocytosis"/>
    <property type="evidence" value="ECO:0007669"/>
    <property type="project" value="UniProtKB-KW"/>
</dbReference>
<evidence type="ECO:0000256" key="3">
    <source>
        <dbReference type="SAM" id="MobiDB-lite"/>
    </source>
</evidence>
<feature type="region of interest" description="Disordered" evidence="3">
    <location>
        <begin position="237"/>
        <end position="401"/>
    </location>
</feature>